<proteinExistence type="predicted"/>
<evidence type="ECO:0000313" key="3">
    <source>
        <dbReference type="Proteomes" id="UP000325315"/>
    </source>
</evidence>
<dbReference type="Proteomes" id="UP000325315">
    <property type="component" value="Unassembled WGS sequence"/>
</dbReference>
<dbReference type="OrthoDB" id="691543at2759"/>
<reference evidence="3" key="1">
    <citation type="journal article" date="2019" name="Plant Biotechnol. J.">
        <title>Genome sequencing of the Australian wild diploid species Gossypium australe highlights disease resistance and delayed gland morphogenesis.</title>
        <authorList>
            <person name="Cai Y."/>
            <person name="Cai X."/>
            <person name="Wang Q."/>
            <person name="Wang P."/>
            <person name="Zhang Y."/>
            <person name="Cai C."/>
            <person name="Xu Y."/>
            <person name="Wang K."/>
            <person name="Zhou Z."/>
            <person name="Wang C."/>
            <person name="Geng S."/>
            <person name="Li B."/>
            <person name="Dong Q."/>
            <person name="Hou Y."/>
            <person name="Wang H."/>
            <person name="Ai P."/>
            <person name="Liu Z."/>
            <person name="Yi F."/>
            <person name="Sun M."/>
            <person name="An G."/>
            <person name="Cheng J."/>
            <person name="Zhang Y."/>
            <person name="Shi Q."/>
            <person name="Xie Y."/>
            <person name="Shi X."/>
            <person name="Chang Y."/>
            <person name="Huang F."/>
            <person name="Chen Y."/>
            <person name="Hong S."/>
            <person name="Mi L."/>
            <person name="Sun Q."/>
            <person name="Zhang L."/>
            <person name="Zhou B."/>
            <person name="Peng R."/>
            <person name="Zhang X."/>
            <person name="Liu F."/>
        </authorList>
    </citation>
    <scope>NUCLEOTIDE SEQUENCE [LARGE SCALE GENOMIC DNA]</scope>
    <source>
        <strain evidence="3">cv. PA1801</strain>
    </source>
</reference>
<comment type="caution">
    <text evidence="2">The sequence shown here is derived from an EMBL/GenBank/DDBJ whole genome shotgun (WGS) entry which is preliminary data.</text>
</comment>
<dbReference type="AlphaFoldDB" id="A0A5B6UWU8"/>
<gene>
    <name evidence="2" type="ORF">EPI10_028053</name>
</gene>
<name>A0A5B6UWU8_9ROSI</name>
<protein>
    <submittedName>
        <fullName evidence="2">Retrotransposon gag protein</fullName>
    </submittedName>
</protein>
<keyword evidence="3" id="KW-1185">Reference proteome</keyword>
<evidence type="ECO:0000259" key="1">
    <source>
        <dbReference type="Pfam" id="PF03732"/>
    </source>
</evidence>
<dbReference type="EMBL" id="SMMG02000009">
    <property type="protein sequence ID" value="KAA3461487.1"/>
    <property type="molecule type" value="Genomic_DNA"/>
</dbReference>
<accession>A0A5B6UWU8</accession>
<dbReference type="InterPro" id="IPR005162">
    <property type="entry name" value="Retrotrans_gag_dom"/>
</dbReference>
<evidence type="ECO:0000313" key="2">
    <source>
        <dbReference type="EMBL" id="KAA3461487.1"/>
    </source>
</evidence>
<dbReference type="Pfam" id="PF03732">
    <property type="entry name" value="Retrotrans_gag"/>
    <property type="match status" value="1"/>
</dbReference>
<sequence length="70" mass="8643">MVASLNEIFQRFLLQYNIPHMNAKLRNDIRSFWESEDETLFEALEQFKELTRKCPMHGFQHWTQIEMFYN</sequence>
<organism evidence="2 3">
    <name type="scientific">Gossypium australe</name>
    <dbReference type="NCBI Taxonomy" id="47621"/>
    <lineage>
        <taxon>Eukaryota</taxon>
        <taxon>Viridiplantae</taxon>
        <taxon>Streptophyta</taxon>
        <taxon>Embryophyta</taxon>
        <taxon>Tracheophyta</taxon>
        <taxon>Spermatophyta</taxon>
        <taxon>Magnoliopsida</taxon>
        <taxon>eudicotyledons</taxon>
        <taxon>Gunneridae</taxon>
        <taxon>Pentapetalae</taxon>
        <taxon>rosids</taxon>
        <taxon>malvids</taxon>
        <taxon>Malvales</taxon>
        <taxon>Malvaceae</taxon>
        <taxon>Malvoideae</taxon>
        <taxon>Gossypium</taxon>
    </lineage>
</organism>
<feature type="domain" description="Retrotransposon gag" evidence="1">
    <location>
        <begin position="6"/>
        <end position="70"/>
    </location>
</feature>